<dbReference type="Proteomes" id="UP001168613">
    <property type="component" value="Unassembled WGS sequence"/>
</dbReference>
<protein>
    <recommendedName>
        <fullName evidence="3">Flagellar FliJ protein</fullName>
    </recommendedName>
</protein>
<organism evidence="11 12">
    <name type="scientific">Alcaligenes endophyticus</name>
    <dbReference type="NCBI Taxonomy" id="1929088"/>
    <lineage>
        <taxon>Bacteria</taxon>
        <taxon>Pseudomonadati</taxon>
        <taxon>Pseudomonadota</taxon>
        <taxon>Betaproteobacteria</taxon>
        <taxon>Burkholderiales</taxon>
        <taxon>Alcaligenaceae</taxon>
        <taxon>Alcaligenes</taxon>
    </lineage>
</organism>
<keyword evidence="7" id="KW-1005">Bacterial flagellum biogenesis</keyword>
<dbReference type="PANTHER" id="PTHR38786">
    <property type="entry name" value="FLAGELLAR FLIJ PROTEIN"/>
    <property type="match status" value="1"/>
</dbReference>
<dbReference type="EMBL" id="JAJHNU010000003">
    <property type="protein sequence ID" value="MDN4122065.1"/>
    <property type="molecule type" value="Genomic_DNA"/>
</dbReference>
<comment type="similarity">
    <text evidence="2">Belongs to the FliJ family.</text>
</comment>
<dbReference type="NCBIfam" id="TIGR02473">
    <property type="entry name" value="flagell_FliJ"/>
    <property type="match status" value="1"/>
</dbReference>
<evidence type="ECO:0000256" key="1">
    <source>
        <dbReference type="ARBA" id="ARBA00004413"/>
    </source>
</evidence>
<keyword evidence="9" id="KW-0472">Membrane</keyword>
<proteinExistence type="inferred from homology"/>
<sequence length="149" mass="17283">MKPSNSLDLLVDLGQNHLEQAGQQLHSISSQQRAAAEQLEMLQGYRQDYAQRLLEAGRTGLTMSNYHNFVRFIATLDEAIQQQNKILQKLDDKVSASRDNWNEKRVRVNAYETLVERRQYRALKEQARQEQIQTDEISARLYAKAQGTY</sequence>
<dbReference type="InterPro" id="IPR052570">
    <property type="entry name" value="FliJ"/>
</dbReference>
<comment type="caution">
    <text evidence="11">The sequence shown here is derived from an EMBL/GenBank/DDBJ whole genome shotgun (WGS) entry which is preliminary data.</text>
</comment>
<dbReference type="InterPro" id="IPR012823">
    <property type="entry name" value="Flagell_FliJ"/>
</dbReference>
<evidence type="ECO:0000256" key="6">
    <source>
        <dbReference type="ARBA" id="ARBA00022500"/>
    </source>
</evidence>
<keyword evidence="11" id="KW-0969">Cilium</keyword>
<evidence type="ECO:0000256" key="3">
    <source>
        <dbReference type="ARBA" id="ARBA00020392"/>
    </source>
</evidence>
<keyword evidence="12" id="KW-1185">Reference proteome</keyword>
<keyword evidence="11" id="KW-0282">Flagellum</keyword>
<dbReference type="InterPro" id="IPR018006">
    <property type="entry name" value="Flag_FliJ_proteobac"/>
</dbReference>
<dbReference type="InterPro" id="IPR053716">
    <property type="entry name" value="Flag_assembly_chemotaxis_eff"/>
</dbReference>
<evidence type="ECO:0000256" key="7">
    <source>
        <dbReference type="ARBA" id="ARBA00022795"/>
    </source>
</evidence>
<gene>
    <name evidence="11" type="primary">fliJ</name>
    <name evidence="11" type="ORF">LMS43_12270</name>
</gene>
<keyword evidence="4" id="KW-0813">Transport</keyword>
<evidence type="ECO:0000256" key="5">
    <source>
        <dbReference type="ARBA" id="ARBA00022475"/>
    </source>
</evidence>
<keyword evidence="5" id="KW-1003">Cell membrane</keyword>
<keyword evidence="11" id="KW-0966">Cell projection</keyword>
<evidence type="ECO:0000256" key="4">
    <source>
        <dbReference type="ARBA" id="ARBA00022448"/>
    </source>
</evidence>
<keyword evidence="8" id="KW-0653">Protein transport</keyword>
<comment type="subcellular location">
    <subcellularLocation>
        <location evidence="1">Cell membrane</location>
        <topology evidence="1">Peripheral membrane protein</topology>
        <orientation evidence="1">Cytoplasmic side</orientation>
    </subcellularLocation>
</comment>
<evidence type="ECO:0000313" key="11">
    <source>
        <dbReference type="EMBL" id="MDN4122065.1"/>
    </source>
</evidence>
<accession>A0ABT8ELH7</accession>
<evidence type="ECO:0000256" key="10">
    <source>
        <dbReference type="ARBA" id="ARBA00023225"/>
    </source>
</evidence>
<dbReference type="Gene3D" id="1.10.287.1700">
    <property type="match status" value="1"/>
</dbReference>
<dbReference type="PIRSF" id="PIRSF019404">
    <property type="entry name" value="FliJ"/>
    <property type="match status" value="1"/>
</dbReference>
<dbReference type="PRINTS" id="PR01004">
    <property type="entry name" value="FLGFLIJ"/>
</dbReference>
<evidence type="ECO:0000256" key="9">
    <source>
        <dbReference type="ARBA" id="ARBA00023136"/>
    </source>
</evidence>
<keyword evidence="6" id="KW-0145">Chemotaxis</keyword>
<dbReference type="PANTHER" id="PTHR38786:SF1">
    <property type="entry name" value="FLAGELLAR FLIJ PROTEIN"/>
    <property type="match status" value="1"/>
</dbReference>
<name>A0ABT8ELH7_9BURK</name>
<dbReference type="Pfam" id="PF02050">
    <property type="entry name" value="FliJ"/>
    <property type="match status" value="1"/>
</dbReference>
<reference evidence="11" key="1">
    <citation type="submission" date="2021-11" db="EMBL/GenBank/DDBJ databases">
        <title>Draft genome sequence of Alcaligenes endophyticus type strain CCUG 75668T.</title>
        <authorList>
            <person name="Salva-Serra F."/>
            <person name="Duran R.E."/>
            <person name="Seeger M."/>
            <person name="Moore E.R.B."/>
            <person name="Jaen-Luchoro D."/>
        </authorList>
    </citation>
    <scope>NUCLEOTIDE SEQUENCE</scope>
    <source>
        <strain evidence="11">CCUG 75668</strain>
    </source>
</reference>
<dbReference type="RefSeq" id="WP_266122932.1">
    <property type="nucleotide sequence ID" value="NZ_JAJHNU010000003.1"/>
</dbReference>
<evidence type="ECO:0000256" key="8">
    <source>
        <dbReference type="ARBA" id="ARBA00022927"/>
    </source>
</evidence>
<keyword evidence="10" id="KW-1006">Bacterial flagellum protein export</keyword>
<evidence type="ECO:0000256" key="2">
    <source>
        <dbReference type="ARBA" id="ARBA00010004"/>
    </source>
</evidence>
<evidence type="ECO:0000313" key="12">
    <source>
        <dbReference type="Proteomes" id="UP001168613"/>
    </source>
</evidence>